<name>A0ABV6DLT3_9BACL</name>
<gene>
    <name evidence="1" type="ORF">ACFFK0_14270</name>
</gene>
<dbReference type="InterPro" id="IPR028978">
    <property type="entry name" value="Chorismate_lyase_/UTRA_dom_sf"/>
</dbReference>
<accession>A0ABV6DLT3</accession>
<dbReference type="Gene3D" id="3.40.1410.10">
    <property type="entry name" value="Chorismate lyase-like"/>
    <property type="match status" value="1"/>
</dbReference>
<evidence type="ECO:0008006" key="3">
    <source>
        <dbReference type="Google" id="ProtNLM"/>
    </source>
</evidence>
<dbReference type="EMBL" id="JBHLWN010000057">
    <property type="protein sequence ID" value="MFC0213606.1"/>
    <property type="molecule type" value="Genomic_DNA"/>
</dbReference>
<keyword evidence="2" id="KW-1185">Reference proteome</keyword>
<comment type="caution">
    <text evidence="1">The sequence shown here is derived from an EMBL/GenBank/DDBJ whole genome shotgun (WGS) entry which is preliminary data.</text>
</comment>
<dbReference type="SUPFAM" id="SSF64288">
    <property type="entry name" value="Chorismate lyase-like"/>
    <property type="match status" value="1"/>
</dbReference>
<dbReference type="Proteomes" id="UP001589776">
    <property type="component" value="Unassembled WGS sequence"/>
</dbReference>
<dbReference type="RefSeq" id="WP_377470918.1">
    <property type="nucleotide sequence ID" value="NZ_JBHLWN010000057.1"/>
</dbReference>
<sequence length="171" mass="20024">MTDQRLERNPIALLGELLATEEKTTDMLERLVGKQIFVRVLSQQTTGRTIHRESVLYSEELPYIVSHNFVVIDSEQIPRQLHELIAIKKIGIGKAMNQLELASSRHVCTYGWIKKDNVVDFEGNYSDLQCVQGEQFIPFKRYSITFRPFNRPGMRLIEYFNPILIHTREEW</sequence>
<evidence type="ECO:0000313" key="2">
    <source>
        <dbReference type="Proteomes" id="UP001589776"/>
    </source>
</evidence>
<organism evidence="1 2">
    <name type="scientific">Paenibacillus chartarius</name>
    <dbReference type="NCBI Taxonomy" id="747481"/>
    <lineage>
        <taxon>Bacteria</taxon>
        <taxon>Bacillati</taxon>
        <taxon>Bacillota</taxon>
        <taxon>Bacilli</taxon>
        <taxon>Bacillales</taxon>
        <taxon>Paenibacillaceae</taxon>
        <taxon>Paenibacillus</taxon>
    </lineage>
</organism>
<proteinExistence type="predicted"/>
<reference evidence="1 2" key="1">
    <citation type="submission" date="2024-09" db="EMBL/GenBank/DDBJ databases">
        <authorList>
            <person name="Sun Q."/>
            <person name="Mori K."/>
        </authorList>
    </citation>
    <scope>NUCLEOTIDE SEQUENCE [LARGE SCALE GENOMIC DNA]</scope>
    <source>
        <strain evidence="1 2">CCM 7759</strain>
    </source>
</reference>
<protein>
    <recommendedName>
        <fullName evidence="3">4-hydroxybenzoate synthetase</fullName>
    </recommendedName>
</protein>
<evidence type="ECO:0000313" key="1">
    <source>
        <dbReference type="EMBL" id="MFC0213606.1"/>
    </source>
</evidence>